<comment type="caution">
    <text evidence="11">The sequence shown here is derived from an EMBL/GenBank/DDBJ whole genome shotgun (WGS) entry which is preliminary data.</text>
</comment>
<keyword evidence="5" id="KW-0804">Transcription</keyword>
<dbReference type="GO" id="GO:0071013">
    <property type="term" value="C:catalytic step 2 spliceosome"/>
    <property type="evidence" value="ECO:0007669"/>
    <property type="project" value="TreeGrafter"/>
</dbReference>
<dbReference type="AlphaFoldDB" id="A0AAD4K958"/>
<keyword evidence="3" id="KW-0507">mRNA processing</keyword>
<gene>
    <name evidence="11" type="ORF">KR093_001566</name>
</gene>
<dbReference type="InterPro" id="IPR039853">
    <property type="entry name" value="Pinin"/>
</dbReference>
<evidence type="ECO:0000256" key="6">
    <source>
        <dbReference type="ARBA" id="ARBA00023187"/>
    </source>
</evidence>
<feature type="coiled-coil region" evidence="8">
    <location>
        <begin position="153"/>
        <end position="183"/>
    </location>
</feature>
<evidence type="ECO:0000256" key="1">
    <source>
        <dbReference type="ARBA" id="ARBA00004123"/>
    </source>
</evidence>
<evidence type="ECO:0000256" key="5">
    <source>
        <dbReference type="ARBA" id="ARBA00023163"/>
    </source>
</evidence>
<keyword evidence="8" id="KW-0175">Coiled coil</keyword>
<dbReference type="InterPro" id="IPR006786">
    <property type="entry name" value="Pinin_SDK_MemA"/>
</dbReference>
<dbReference type="PANTHER" id="PTHR12707">
    <property type="entry name" value="PINN"/>
    <property type="match status" value="1"/>
</dbReference>
<evidence type="ECO:0000256" key="3">
    <source>
        <dbReference type="ARBA" id="ARBA00022664"/>
    </source>
</evidence>
<dbReference type="GO" id="GO:0006397">
    <property type="term" value="P:mRNA processing"/>
    <property type="evidence" value="ECO:0007669"/>
    <property type="project" value="UniProtKB-KW"/>
</dbReference>
<keyword evidence="12" id="KW-1185">Reference proteome</keyword>
<feature type="coiled-coil region" evidence="8">
    <location>
        <begin position="1"/>
        <end position="28"/>
    </location>
</feature>
<feature type="domain" description="Pinin/SDK/MemA protein" evidence="10">
    <location>
        <begin position="127"/>
        <end position="248"/>
    </location>
</feature>
<dbReference type="EMBL" id="JAJJHW010000651">
    <property type="protein sequence ID" value="KAH8385035.1"/>
    <property type="molecule type" value="Genomic_DNA"/>
</dbReference>
<reference evidence="11" key="1">
    <citation type="journal article" date="2021" name="Mol. Ecol. Resour.">
        <title>Phylogenomic analyses of the genus Drosophila reveals genomic signals of climate adaptation.</title>
        <authorList>
            <person name="Li F."/>
            <person name="Rane R.V."/>
            <person name="Luria V."/>
            <person name="Xiong Z."/>
            <person name="Chen J."/>
            <person name="Li Z."/>
            <person name="Catullo R.A."/>
            <person name="Griffin P.C."/>
            <person name="Schiffer M."/>
            <person name="Pearce S."/>
            <person name="Lee S.F."/>
            <person name="McElroy K."/>
            <person name="Stocker A."/>
            <person name="Shirriffs J."/>
            <person name="Cockerell F."/>
            <person name="Coppin C."/>
            <person name="Sgro C.M."/>
            <person name="Karger A."/>
            <person name="Cain J.W."/>
            <person name="Weber J.A."/>
            <person name="Santpere G."/>
            <person name="Kirschner M.W."/>
            <person name="Hoffmann A.A."/>
            <person name="Oakeshott J.G."/>
            <person name="Zhang G."/>
        </authorList>
    </citation>
    <scope>NUCLEOTIDE SEQUENCE</scope>
    <source>
        <strain evidence="11">BGI-SZ-2011g</strain>
    </source>
</reference>
<evidence type="ECO:0000256" key="8">
    <source>
        <dbReference type="SAM" id="Coils"/>
    </source>
</evidence>
<dbReference type="Pfam" id="PF04696">
    <property type="entry name" value="Pinin_SDK_memA"/>
    <property type="match status" value="1"/>
</dbReference>
<evidence type="ECO:0000256" key="4">
    <source>
        <dbReference type="ARBA" id="ARBA00023015"/>
    </source>
</evidence>
<comment type="subcellular location">
    <subcellularLocation>
        <location evidence="1">Nucleus</location>
    </subcellularLocation>
</comment>
<evidence type="ECO:0000313" key="11">
    <source>
        <dbReference type="EMBL" id="KAH8385035.1"/>
    </source>
</evidence>
<evidence type="ECO:0000256" key="9">
    <source>
        <dbReference type="SAM" id="MobiDB-lite"/>
    </source>
</evidence>
<feature type="region of interest" description="Disordered" evidence="9">
    <location>
        <begin position="60"/>
        <end position="87"/>
    </location>
</feature>
<evidence type="ECO:0000259" key="10">
    <source>
        <dbReference type="Pfam" id="PF04696"/>
    </source>
</evidence>
<dbReference type="Proteomes" id="UP001200034">
    <property type="component" value="Unassembled WGS sequence"/>
</dbReference>
<dbReference type="PANTHER" id="PTHR12707:SF0">
    <property type="entry name" value="PININ"/>
    <property type="match status" value="1"/>
</dbReference>
<feature type="non-terminal residue" evidence="11">
    <location>
        <position position="308"/>
    </location>
</feature>
<comment type="similarity">
    <text evidence="2">Belongs to the pinin family.</text>
</comment>
<name>A0AAD4K958_9MUSC</name>
<evidence type="ECO:0000256" key="2">
    <source>
        <dbReference type="ARBA" id="ARBA00010386"/>
    </source>
</evidence>
<accession>A0AAD4K958</accession>
<protein>
    <recommendedName>
        <fullName evidence="10">Pinin/SDK/MemA protein domain-containing protein</fullName>
    </recommendedName>
</protein>
<feature type="compositionally biased region" description="Basic and acidic residues" evidence="9">
    <location>
        <begin position="60"/>
        <end position="75"/>
    </location>
</feature>
<sequence length="308" mass="36730">MLDMEENVGDLEAKLNCARQSLTTLNDNIRRFVGRGLKDSRFLFSISYLYIQYIGTTKRNEQNHERNVQRKDAALRTKRRMHESKIHVNPIEEDSSIYLPSPRINSRVIRELPSREEIVEAQGIDSESRARNRRMFGSLLGTLQKFCQEESRLRKTEDMKAQIEKKLEKQELQERELLQKERNSLFLDRKRKQLEIRCLEKKMARVKDFKTWEHSMNNQKNLIRTKAKPHLFFQPRINTPHTEQLILKRKSELDSLVERRRISLQAELREYTNNMEVEEENALDDSIHNFYESDKEIKELSEETLLPG</sequence>
<proteinExistence type="inferred from homology"/>
<keyword evidence="6" id="KW-0508">mRNA splicing</keyword>
<keyword evidence="7" id="KW-0539">Nucleus</keyword>
<dbReference type="GO" id="GO:0008380">
    <property type="term" value="P:RNA splicing"/>
    <property type="evidence" value="ECO:0007669"/>
    <property type="project" value="UniProtKB-KW"/>
</dbReference>
<evidence type="ECO:0000313" key="12">
    <source>
        <dbReference type="Proteomes" id="UP001200034"/>
    </source>
</evidence>
<keyword evidence="4" id="KW-0805">Transcription regulation</keyword>
<evidence type="ECO:0000256" key="7">
    <source>
        <dbReference type="ARBA" id="ARBA00023242"/>
    </source>
</evidence>
<organism evidence="11 12">
    <name type="scientific">Drosophila rubida</name>
    <dbReference type="NCBI Taxonomy" id="30044"/>
    <lineage>
        <taxon>Eukaryota</taxon>
        <taxon>Metazoa</taxon>
        <taxon>Ecdysozoa</taxon>
        <taxon>Arthropoda</taxon>
        <taxon>Hexapoda</taxon>
        <taxon>Insecta</taxon>
        <taxon>Pterygota</taxon>
        <taxon>Neoptera</taxon>
        <taxon>Endopterygota</taxon>
        <taxon>Diptera</taxon>
        <taxon>Brachycera</taxon>
        <taxon>Muscomorpha</taxon>
        <taxon>Ephydroidea</taxon>
        <taxon>Drosophilidae</taxon>
        <taxon>Drosophila</taxon>
    </lineage>
</organism>